<evidence type="ECO:0000256" key="2">
    <source>
        <dbReference type="ARBA" id="ARBA00022679"/>
    </source>
</evidence>
<evidence type="ECO:0000313" key="7">
    <source>
        <dbReference type="Proteomes" id="UP001150062"/>
    </source>
</evidence>
<evidence type="ECO:0000313" key="4">
    <source>
        <dbReference type="EMBL" id="KAJ3424326.1"/>
    </source>
</evidence>
<dbReference type="GO" id="GO:0005794">
    <property type="term" value="C:Golgi apparatus"/>
    <property type="evidence" value="ECO:0007669"/>
    <property type="project" value="TreeGrafter"/>
</dbReference>
<dbReference type="InterPro" id="IPR021520">
    <property type="entry name" value="Stealth_CR2"/>
</dbReference>
<dbReference type="PANTHER" id="PTHR24045:SF0">
    <property type="entry name" value="N-ACETYLGLUCOSAMINE-1-PHOSPHOTRANSFERASE SUBUNITS ALPHA_BETA"/>
    <property type="match status" value="1"/>
</dbReference>
<dbReference type="EMBL" id="JAOAOG010000331">
    <property type="protein sequence ID" value="KAJ6227855.1"/>
    <property type="molecule type" value="Genomic_DNA"/>
</dbReference>
<protein>
    <recommendedName>
        <fullName evidence="3">Stealth protein CR2 conserved region 2 domain-containing protein</fullName>
    </recommendedName>
</protein>
<keyword evidence="7" id="KW-1185">Reference proteome</keyword>
<dbReference type="EMBL" id="JANTQA010000072">
    <property type="protein sequence ID" value="KAJ3424326.1"/>
    <property type="molecule type" value="Genomic_DNA"/>
</dbReference>
<name>A0AAV7Y5N1_9EUKA</name>
<evidence type="ECO:0000256" key="1">
    <source>
        <dbReference type="ARBA" id="ARBA00007583"/>
    </source>
</evidence>
<gene>
    <name evidence="4" type="ORF">M0812_29044</name>
    <name evidence="5" type="ORF">M0813_09268</name>
</gene>
<feature type="domain" description="Stealth protein CR2 conserved region 2" evidence="3">
    <location>
        <begin position="62"/>
        <end position="167"/>
    </location>
</feature>
<evidence type="ECO:0000313" key="6">
    <source>
        <dbReference type="Proteomes" id="UP001146793"/>
    </source>
</evidence>
<evidence type="ECO:0000259" key="3">
    <source>
        <dbReference type="Pfam" id="PF11380"/>
    </source>
</evidence>
<dbReference type="Pfam" id="PF11380">
    <property type="entry name" value="Stealth_CR2"/>
    <property type="match status" value="1"/>
</dbReference>
<evidence type="ECO:0000313" key="5">
    <source>
        <dbReference type="EMBL" id="KAJ6227855.1"/>
    </source>
</evidence>
<reference evidence="4" key="2">
    <citation type="submission" date="2022-08" db="EMBL/GenBank/DDBJ databases">
        <title>Novel sulphate-reducing endosymbionts in the free-living metamonad Anaeramoeba.</title>
        <authorList>
            <person name="Jerlstrom-Hultqvist J."/>
            <person name="Cepicka I."/>
            <person name="Gallot-Lavallee L."/>
            <person name="Salas-Leiva D."/>
            <person name="Curtis B.A."/>
            <person name="Zahonova K."/>
            <person name="Pipaliya S."/>
            <person name="Dacks J."/>
            <person name="Roger A.J."/>
        </authorList>
    </citation>
    <scope>NUCLEOTIDE SEQUENCE</scope>
    <source>
        <strain evidence="4">Busselton2</strain>
    </source>
</reference>
<reference evidence="5" key="1">
    <citation type="submission" date="2022-08" db="EMBL/GenBank/DDBJ databases">
        <title>Novel sulfate-reducing endosymbionts in the free-living metamonad Anaeramoeba.</title>
        <authorList>
            <person name="Jerlstrom-Hultqvist J."/>
            <person name="Cepicka I."/>
            <person name="Gallot-Lavallee L."/>
            <person name="Salas-Leiva D."/>
            <person name="Curtis B.A."/>
            <person name="Zahonova K."/>
            <person name="Pipaliya S."/>
            <person name="Dacks J."/>
            <person name="Roger A.J."/>
        </authorList>
    </citation>
    <scope>NUCLEOTIDE SEQUENCE</scope>
    <source>
        <strain evidence="5">Schooner1</strain>
    </source>
</reference>
<dbReference type="InterPro" id="IPR047141">
    <property type="entry name" value="Stealth"/>
</dbReference>
<sequence length="336" mass="40632">MADLKKMKNNGRGYRSKEFLKRKKNIAKELKKMKNYKLKQTNKIDLVYTWGGVMNEMNQRNRYNYELQYSLRSAYKYLPWLNKIYILINSDTQYPYWLKEDLDKIVVVDRCTLFTNPSNCPTYNTFAVFAVAHRIPDLSNKFILIDDDVFFNRPLSPDYFFTENGLPAVYEARIPMLVYPDNEYKDFDFPEMKWAKCSHKAKPMRKDLIKKFNELYLGYSEHVQSHKYRYKGLSEELSMIYYEFLNQNTFIESRPHQEAEFLQILHSHPDDIQQEFEDIYDALQSKQFKTFNCNDDFSTEEDVYQKQRKVLWNFFNKLYPQAPSFEKINPDHEWYS</sequence>
<dbReference type="Proteomes" id="UP001150062">
    <property type="component" value="Unassembled WGS sequence"/>
</dbReference>
<accession>A0AAV7Y5N1</accession>
<comment type="similarity">
    <text evidence="1">Belongs to the stealth family.</text>
</comment>
<keyword evidence="2" id="KW-0808">Transferase</keyword>
<dbReference type="Proteomes" id="UP001146793">
    <property type="component" value="Unassembled WGS sequence"/>
</dbReference>
<dbReference type="GO" id="GO:0016772">
    <property type="term" value="F:transferase activity, transferring phosphorus-containing groups"/>
    <property type="evidence" value="ECO:0007669"/>
    <property type="project" value="InterPro"/>
</dbReference>
<proteinExistence type="inferred from homology"/>
<dbReference type="PANTHER" id="PTHR24045">
    <property type="match status" value="1"/>
</dbReference>
<comment type="caution">
    <text evidence="4">The sequence shown here is derived from an EMBL/GenBank/DDBJ whole genome shotgun (WGS) entry which is preliminary data.</text>
</comment>
<organism evidence="4 6">
    <name type="scientific">Anaeramoeba flamelloides</name>
    <dbReference type="NCBI Taxonomy" id="1746091"/>
    <lineage>
        <taxon>Eukaryota</taxon>
        <taxon>Metamonada</taxon>
        <taxon>Anaeramoebidae</taxon>
        <taxon>Anaeramoeba</taxon>
    </lineage>
</organism>
<dbReference type="AlphaFoldDB" id="A0AAV7Y5N1"/>